<evidence type="ECO:0000313" key="1">
    <source>
        <dbReference type="EMBL" id="KAF6754718.1"/>
    </source>
</evidence>
<dbReference type="AlphaFoldDB" id="A0A8H6HZL0"/>
<organism evidence="1 2">
    <name type="scientific">Ephemerocybe angulata</name>
    <dbReference type="NCBI Taxonomy" id="980116"/>
    <lineage>
        <taxon>Eukaryota</taxon>
        <taxon>Fungi</taxon>
        <taxon>Dikarya</taxon>
        <taxon>Basidiomycota</taxon>
        <taxon>Agaricomycotina</taxon>
        <taxon>Agaricomycetes</taxon>
        <taxon>Agaricomycetidae</taxon>
        <taxon>Agaricales</taxon>
        <taxon>Agaricineae</taxon>
        <taxon>Psathyrellaceae</taxon>
        <taxon>Ephemerocybe</taxon>
    </lineage>
</organism>
<reference evidence="1 2" key="1">
    <citation type="submission" date="2020-07" db="EMBL/GenBank/DDBJ databases">
        <title>Comparative genomics of pyrophilous fungi reveals a link between fire events and developmental genes.</title>
        <authorList>
            <consortium name="DOE Joint Genome Institute"/>
            <person name="Steindorff A.S."/>
            <person name="Carver A."/>
            <person name="Calhoun S."/>
            <person name="Stillman K."/>
            <person name="Liu H."/>
            <person name="Lipzen A."/>
            <person name="Pangilinan J."/>
            <person name="Labutti K."/>
            <person name="Bruns T.D."/>
            <person name="Grigoriev I.V."/>
        </authorList>
    </citation>
    <scope>NUCLEOTIDE SEQUENCE [LARGE SCALE GENOMIC DNA]</scope>
    <source>
        <strain evidence="1 2">CBS 144469</strain>
    </source>
</reference>
<protein>
    <submittedName>
        <fullName evidence="1">Uncharacterized protein</fullName>
    </submittedName>
</protein>
<accession>A0A8H6HZL0</accession>
<name>A0A8H6HZL0_9AGAR</name>
<keyword evidence="2" id="KW-1185">Reference proteome</keyword>
<comment type="caution">
    <text evidence="1">The sequence shown here is derived from an EMBL/GenBank/DDBJ whole genome shotgun (WGS) entry which is preliminary data.</text>
</comment>
<gene>
    <name evidence="1" type="ORF">DFP72DRAFT_898604</name>
</gene>
<sequence length="440" mass="49813">MPSSLNDPDLPIELWTNILRLACADDSTEFRGIDYTGPMCCTLPVLKPGSFSESLKTKRSMVLVNHEWNTMATPILYEHLTISKQVEFKKLLATLTSEDDAELSLGCFVKRLDLTNNAPDGLPIGVAIDLCQRMTNLVTFFVQLEVNINPVPLLAALGPQLRHLHIQAYEERLATSHSSISFANLLDFLNIHPNLTSVSFPFVIPAPDEADLFLAKNSKVRRWPSIHKWTFQHRSQTSALGLRMPRGAFPSLTEVGFDQCTSTTLWSWDMKVFLAAHGNCLLTVGLGLEGEFQKPWELSRSLEHIRDFCPRTTEVDISFMAHEGPFNGKFALSTAWLDQVIQIPQITTLGVRICSPRHDDEWTKHLHCAVALPWPKVFPELERIRVLEELDVDRYRMHDEITRKNLALPERWATRPIRVENLSGTILGELSKGLCTLVKR</sequence>
<dbReference type="OrthoDB" id="3232644at2759"/>
<evidence type="ECO:0000313" key="2">
    <source>
        <dbReference type="Proteomes" id="UP000521943"/>
    </source>
</evidence>
<proteinExistence type="predicted"/>
<dbReference type="EMBL" id="JACGCI010000033">
    <property type="protein sequence ID" value="KAF6754718.1"/>
    <property type="molecule type" value="Genomic_DNA"/>
</dbReference>
<dbReference type="Proteomes" id="UP000521943">
    <property type="component" value="Unassembled WGS sequence"/>
</dbReference>